<keyword evidence="2" id="KW-1185">Reference proteome</keyword>
<protein>
    <submittedName>
        <fullName evidence="1">Uncharacterized protein</fullName>
    </submittedName>
</protein>
<proteinExistence type="predicted"/>
<accession>A0A1Z5JKK6</accession>
<dbReference type="InParanoid" id="A0A1Z5JKK6"/>
<organism evidence="1 2">
    <name type="scientific">Fistulifera solaris</name>
    <name type="common">Oleaginous diatom</name>
    <dbReference type="NCBI Taxonomy" id="1519565"/>
    <lineage>
        <taxon>Eukaryota</taxon>
        <taxon>Sar</taxon>
        <taxon>Stramenopiles</taxon>
        <taxon>Ochrophyta</taxon>
        <taxon>Bacillariophyta</taxon>
        <taxon>Bacillariophyceae</taxon>
        <taxon>Bacillariophycidae</taxon>
        <taxon>Naviculales</taxon>
        <taxon>Naviculaceae</taxon>
        <taxon>Fistulifera</taxon>
    </lineage>
</organism>
<evidence type="ECO:0000313" key="2">
    <source>
        <dbReference type="Proteomes" id="UP000198406"/>
    </source>
</evidence>
<sequence length="134" mass="15052">MRAIPPRQRSRTEASVCTMPHAVSKFHVKNVLFAFLAISFLIETSESVLSVIKSTVKNSRRLIGPMLPSTTLRKDAIPSTLHDMFEQIEYIDYDTENEGSLEAVSERPLVVPIRRTLLRGTIDGHHPLNALVMP</sequence>
<name>A0A1Z5JKK6_FISSO</name>
<dbReference type="AlphaFoldDB" id="A0A1Z5JKK6"/>
<reference evidence="1 2" key="1">
    <citation type="journal article" date="2015" name="Plant Cell">
        <title>Oil accumulation by the oleaginous diatom Fistulifera solaris as revealed by the genome and transcriptome.</title>
        <authorList>
            <person name="Tanaka T."/>
            <person name="Maeda Y."/>
            <person name="Veluchamy A."/>
            <person name="Tanaka M."/>
            <person name="Abida H."/>
            <person name="Marechal E."/>
            <person name="Bowler C."/>
            <person name="Muto M."/>
            <person name="Sunaga Y."/>
            <person name="Tanaka M."/>
            <person name="Yoshino T."/>
            <person name="Taniguchi T."/>
            <person name="Fukuda Y."/>
            <person name="Nemoto M."/>
            <person name="Matsumoto M."/>
            <person name="Wong P.S."/>
            <person name="Aburatani S."/>
            <person name="Fujibuchi W."/>
        </authorList>
    </citation>
    <scope>NUCLEOTIDE SEQUENCE [LARGE SCALE GENOMIC DNA]</scope>
    <source>
        <strain evidence="1 2">JPCC DA0580</strain>
    </source>
</reference>
<dbReference type="Proteomes" id="UP000198406">
    <property type="component" value="Unassembled WGS sequence"/>
</dbReference>
<gene>
    <name evidence="1" type="ORF">FisN_6Lh315</name>
</gene>
<comment type="caution">
    <text evidence="1">The sequence shown here is derived from an EMBL/GenBank/DDBJ whole genome shotgun (WGS) entry which is preliminary data.</text>
</comment>
<dbReference type="EMBL" id="BDSP01000081">
    <property type="protein sequence ID" value="GAX14537.1"/>
    <property type="molecule type" value="Genomic_DNA"/>
</dbReference>
<evidence type="ECO:0000313" key="1">
    <source>
        <dbReference type="EMBL" id="GAX14537.1"/>
    </source>
</evidence>